<proteinExistence type="inferred from homology"/>
<evidence type="ECO:0000313" key="8">
    <source>
        <dbReference type="EMBL" id="GHG01142.1"/>
    </source>
</evidence>
<keyword evidence="5 7" id="KW-1133">Transmembrane helix</keyword>
<keyword evidence="6 7" id="KW-0472">Membrane</keyword>
<feature type="transmembrane region" description="Helical" evidence="7">
    <location>
        <begin position="115"/>
        <end position="136"/>
    </location>
</feature>
<dbReference type="Pfam" id="PF07681">
    <property type="entry name" value="DoxX"/>
    <property type="match status" value="1"/>
</dbReference>
<evidence type="ECO:0000256" key="1">
    <source>
        <dbReference type="ARBA" id="ARBA00004651"/>
    </source>
</evidence>
<dbReference type="EMBL" id="BNAL01000011">
    <property type="protein sequence ID" value="GHG01142.1"/>
    <property type="molecule type" value="Genomic_DNA"/>
</dbReference>
<evidence type="ECO:0000256" key="5">
    <source>
        <dbReference type="ARBA" id="ARBA00022989"/>
    </source>
</evidence>
<dbReference type="InterPro" id="IPR032808">
    <property type="entry name" value="DoxX"/>
</dbReference>
<feature type="transmembrane region" description="Helical" evidence="7">
    <location>
        <begin position="85"/>
        <end position="103"/>
    </location>
</feature>
<dbReference type="PANTHER" id="PTHR33452">
    <property type="entry name" value="OXIDOREDUCTASE CATD-RELATED"/>
    <property type="match status" value="1"/>
</dbReference>
<dbReference type="InterPro" id="IPR051907">
    <property type="entry name" value="DoxX-like_oxidoreductase"/>
</dbReference>
<evidence type="ECO:0000256" key="7">
    <source>
        <dbReference type="SAM" id="Phobius"/>
    </source>
</evidence>
<keyword evidence="3" id="KW-1003">Cell membrane</keyword>
<feature type="transmembrane region" description="Helical" evidence="7">
    <location>
        <begin position="56"/>
        <end position="78"/>
    </location>
</feature>
<evidence type="ECO:0000256" key="2">
    <source>
        <dbReference type="ARBA" id="ARBA00006679"/>
    </source>
</evidence>
<evidence type="ECO:0000256" key="3">
    <source>
        <dbReference type="ARBA" id="ARBA00022475"/>
    </source>
</evidence>
<dbReference type="Proteomes" id="UP000632154">
    <property type="component" value="Unassembled WGS sequence"/>
</dbReference>
<reference evidence="9" key="1">
    <citation type="journal article" date="2019" name="Int. J. Syst. Evol. Microbiol.">
        <title>The Global Catalogue of Microorganisms (GCM) 10K type strain sequencing project: providing services to taxonomists for standard genome sequencing and annotation.</title>
        <authorList>
            <consortium name="The Broad Institute Genomics Platform"/>
            <consortium name="The Broad Institute Genome Sequencing Center for Infectious Disease"/>
            <person name="Wu L."/>
            <person name="Ma J."/>
        </authorList>
    </citation>
    <scope>NUCLEOTIDE SEQUENCE [LARGE SCALE GENOMIC DNA]</scope>
    <source>
        <strain evidence="9">CGMCC 1.18439</strain>
    </source>
</reference>
<comment type="caution">
    <text evidence="8">The sequence shown here is derived from an EMBL/GenBank/DDBJ whole genome shotgun (WGS) entry which is preliminary data.</text>
</comment>
<evidence type="ECO:0000256" key="6">
    <source>
        <dbReference type="ARBA" id="ARBA00023136"/>
    </source>
</evidence>
<evidence type="ECO:0000313" key="9">
    <source>
        <dbReference type="Proteomes" id="UP000632154"/>
    </source>
</evidence>
<keyword evidence="4 7" id="KW-0812">Transmembrane</keyword>
<name>A0ABQ3K9H6_9DEIO</name>
<dbReference type="PANTHER" id="PTHR33452:SF1">
    <property type="entry name" value="INNER MEMBRANE PROTEIN YPHA-RELATED"/>
    <property type="match status" value="1"/>
</dbReference>
<comment type="similarity">
    <text evidence="2">Belongs to the DoxX family.</text>
</comment>
<evidence type="ECO:0000256" key="4">
    <source>
        <dbReference type="ARBA" id="ARBA00022692"/>
    </source>
</evidence>
<feature type="transmembrane region" description="Helical" evidence="7">
    <location>
        <begin position="17"/>
        <end position="36"/>
    </location>
</feature>
<sequence length="144" mass="14652">MTTVAAPTSTDTAQRTALALTILRVIVGLIFMAHGYQKFFMYTLPGTTGAFTEMGIPGASLAAPAVATLELLGGLALMLGIGTRFAAALLALTILGALLMVHLKAGFFNPGGIEFPLVLFGGAVALALAGPGAYALDTALSKNR</sequence>
<gene>
    <name evidence="8" type="ORF">GCM10017783_11700</name>
</gene>
<keyword evidence="9" id="KW-1185">Reference proteome</keyword>
<protein>
    <submittedName>
        <fullName evidence="8">Quinol oxidase</fullName>
    </submittedName>
</protein>
<comment type="subcellular location">
    <subcellularLocation>
        <location evidence="1">Cell membrane</location>
        <topology evidence="1">Multi-pass membrane protein</topology>
    </subcellularLocation>
</comment>
<organism evidence="8 9">
    <name type="scientific">Deinococcus piscis</name>
    <dbReference type="NCBI Taxonomy" id="394230"/>
    <lineage>
        <taxon>Bacteria</taxon>
        <taxon>Thermotogati</taxon>
        <taxon>Deinococcota</taxon>
        <taxon>Deinococci</taxon>
        <taxon>Deinococcales</taxon>
        <taxon>Deinococcaceae</taxon>
        <taxon>Deinococcus</taxon>
    </lineage>
</organism>
<dbReference type="RefSeq" id="WP_189642738.1">
    <property type="nucleotide sequence ID" value="NZ_BNAL01000011.1"/>
</dbReference>
<accession>A0ABQ3K9H6</accession>